<evidence type="ECO:0000256" key="1">
    <source>
        <dbReference type="ARBA" id="ARBA00004618"/>
    </source>
</evidence>
<dbReference type="NCBIfam" id="TIGR02537">
    <property type="entry name" value="arch_flag_Nterm"/>
    <property type="match status" value="1"/>
</dbReference>
<protein>
    <recommendedName>
        <fullName evidence="4">Flagellin</fullName>
    </recommendedName>
</protein>
<comment type="function">
    <text evidence="4">Flagellin is the subunit protein which polymerizes to form the filaments of archaeal flagella.</text>
</comment>
<dbReference type="InterPro" id="IPR002774">
    <property type="entry name" value="Flagellin_arc-type"/>
</dbReference>
<evidence type="ECO:0000256" key="3">
    <source>
        <dbReference type="ARBA" id="ARBA00022440"/>
    </source>
</evidence>
<dbReference type="AlphaFoldDB" id="A0A1I3JKQ0"/>
<keyword evidence="6" id="KW-0969">Cilium</keyword>
<keyword evidence="5" id="KW-1133">Transmembrane helix</keyword>
<organism evidence="6 7">
    <name type="scientific">Natronobacterium gregoryi</name>
    <dbReference type="NCBI Taxonomy" id="44930"/>
    <lineage>
        <taxon>Archaea</taxon>
        <taxon>Methanobacteriati</taxon>
        <taxon>Methanobacteriota</taxon>
        <taxon>Stenosarchaea group</taxon>
        <taxon>Halobacteria</taxon>
        <taxon>Halobacteriales</taxon>
        <taxon>Natrialbaceae</taxon>
        <taxon>Natronobacterium</taxon>
    </lineage>
</organism>
<evidence type="ECO:0000256" key="2">
    <source>
        <dbReference type="ARBA" id="ARBA00010256"/>
    </source>
</evidence>
<dbReference type="InterPro" id="IPR013373">
    <property type="entry name" value="Flagellin/pilin_N_arc"/>
</dbReference>
<feature type="transmembrane region" description="Helical" evidence="5">
    <location>
        <begin position="24"/>
        <end position="47"/>
    </location>
</feature>
<dbReference type="GO" id="GO:0097588">
    <property type="term" value="P:archaeal or bacterial-type flagellum-dependent cell motility"/>
    <property type="evidence" value="ECO:0007669"/>
    <property type="project" value="InterPro"/>
</dbReference>
<sequence>MASTGEQSPTMFERVTDEEERGQVGIGTLIVFIAMVLVAAIAAGVLINTAGLLQSQAVATGEESTAQVSNVVQVNTATGQVTEDPGQTYNFENGLQFVLPGDTGVGENEIDSDFDGAVWGPDDVELDDGDIHVTVEDNNGDTIENEEEDDLEGDLDSTDVDFHDEVELTGETTVIVEFDESIDGDAEDAVDEDDEDTIELRLNSDLAEENDELAFHIEPNGDENDELDVRLDDSDSDALDDGVYDEVREASVMVSLGPGANAVDLGAATFEFVGDTTVRGQAEELDDLEIQSLDGDSTDNQVLEGDRNLQVHIELSEDNDGFNTIDAGDSAEFRITTADGSQTVEVLMAPSAITDSAVSL</sequence>
<dbReference type="EMBL" id="FORO01000002">
    <property type="protein sequence ID" value="SFI60842.1"/>
    <property type="molecule type" value="Genomic_DNA"/>
</dbReference>
<dbReference type="Proteomes" id="UP000182829">
    <property type="component" value="Unassembled WGS sequence"/>
</dbReference>
<evidence type="ECO:0000256" key="5">
    <source>
        <dbReference type="SAM" id="Phobius"/>
    </source>
</evidence>
<keyword evidence="6" id="KW-0282">Flagellum</keyword>
<gene>
    <name evidence="6" type="ORF">SAMN05443661_102148</name>
</gene>
<keyword evidence="3 4" id="KW-0974">Archaeal flagellum</keyword>
<keyword evidence="5" id="KW-0812">Transmembrane</keyword>
<evidence type="ECO:0000313" key="7">
    <source>
        <dbReference type="Proteomes" id="UP000182829"/>
    </source>
</evidence>
<name>A0A1I3JKQ0_9EURY</name>
<dbReference type="GO" id="GO:0097589">
    <property type="term" value="C:archaeal-type flagellum"/>
    <property type="evidence" value="ECO:0007669"/>
    <property type="project" value="UniProtKB-SubCell"/>
</dbReference>
<evidence type="ECO:0000313" key="6">
    <source>
        <dbReference type="EMBL" id="SFI60842.1"/>
    </source>
</evidence>
<comment type="similarity">
    <text evidence="2 4">Belongs to the archaeal flagellin family.</text>
</comment>
<accession>A0A1I3JKQ0</accession>
<dbReference type="Pfam" id="PF01917">
    <property type="entry name" value="Flagellin_arch-type"/>
    <property type="match status" value="1"/>
</dbReference>
<proteinExistence type="inferred from homology"/>
<dbReference type="PANTHER" id="PTHR35903:SF1">
    <property type="entry name" value="FLAGELLIN B1"/>
    <property type="match status" value="1"/>
</dbReference>
<dbReference type="GO" id="GO:0005198">
    <property type="term" value="F:structural molecule activity"/>
    <property type="evidence" value="ECO:0007669"/>
    <property type="project" value="InterPro"/>
</dbReference>
<evidence type="ECO:0000256" key="4">
    <source>
        <dbReference type="RuleBase" id="RU361282"/>
    </source>
</evidence>
<keyword evidence="5" id="KW-0472">Membrane</keyword>
<dbReference type="PANTHER" id="PTHR35903">
    <property type="entry name" value="FLAGELLIN B1"/>
    <property type="match status" value="1"/>
</dbReference>
<comment type="subcellular location">
    <subcellularLocation>
        <location evidence="1 4">Archaeal flagellum</location>
    </subcellularLocation>
</comment>
<keyword evidence="6" id="KW-0966">Cell projection</keyword>
<reference evidence="6 7" key="1">
    <citation type="submission" date="2016-10" db="EMBL/GenBank/DDBJ databases">
        <authorList>
            <person name="de Groot N.N."/>
        </authorList>
    </citation>
    <scope>NUCLEOTIDE SEQUENCE [LARGE SCALE GENOMIC DNA]</scope>
    <source>
        <strain evidence="6 7">SP2</strain>
    </source>
</reference>